<dbReference type="EMBL" id="BNCQ01000027">
    <property type="protein sequence ID" value="GIM08167.1"/>
    <property type="molecule type" value="Genomic_DNA"/>
</dbReference>
<dbReference type="EC" id="3.2.1.23" evidence="3"/>
<evidence type="ECO:0000256" key="2">
    <source>
        <dbReference type="ARBA" id="ARBA00007401"/>
    </source>
</evidence>
<dbReference type="InterPro" id="IPR008979">
    <property type="entry name" value="Galactose-bd-like_sf"/>
</dbReference>
<dbReference type="Pfam" id="PF16353">
    <property type="entry name" value="LacZ_4"/>
    <property type="match status" value="1"/>
</dbReference>
<comment type="similarity">
    <text evidence="2">Belongs to the glycosyl hydrolase 2 family.</text>
</comment>
<dbReference type="InterPro" id="IPR006101">
    <property type="entry name" value="Glyco_hydro_2"/>
</dbReference>
<dbReference type="GO" id="GO:0004565">
    <property type="term" value="F:beta-galactosidase activity"/>
    <property type="evidence" value="ECO:0007669"/>
    <property type="project" value="UniProtKB-EC"/>
</dbReference>
<dbReference type="PANTHER" id="PTHR46323">
    <property type="entry name" value="BETA-GALACTOSIDASE"/>
    <property type="match status" value="1"/>
</dbReference>
<evidence type="ECO:0000313" key="10">
    <source>
        <dbReference type="Proteomes" id="UP000747110"/>
    </source>
</evidence>
<dbReference type="FunFam" id="3.20.20.80:FF:000018">
    <property type="entry name" value="Beta-galactosidase"/>
    <property type="match status" value="1"/>
</dbReference>
<dbReference type="PANTHER" id="PTHR46323:SF2">
    <property type="entry name" value="BETA-GALACTOSIDASE"/>
    <property type="match status" value="1"/>
</dbReference>
<organism evidence="8 10">
    <name type="scientific">Volvox reticuliferus</name>
    <dbReference type="NCBI Taxonomy" id="1737510"/>
    <lineage>
        <taxon>Eukaryota</taxon>
        <taxon>Viridiplantae</taxon>
        <taxon>Chlorophyta</taxon>
        <taxon>core chlorophytes</taxon>
        <taxon>Chlorophyceae</taxon>
        <taxon>CS clade</taxon>
        <taxon>Chlamydomonadales</taxon>
        <taxon>Volvocaceae</taxon>
        <taxon>Volvox</taxon>
    </lineage>
</organism>
<sequence>MRGARANAAVPDWENPAVLGINKRASHTPLRSFRDLESAVDFFRPPVPSTNATTRLLSENARRQHAAKSQVLTVRGLAGSPASGMHKLSGCDWKFKLFRNPGEVPPEFLEPDYAASDWTQIPVPLNWECAGHGTPIYTNFVYPIPLDPPFVPTLENPTGCYRHCFALEKGSVRPGDRVFLQFEGVDSAFYVWLNGNLVGFSKDSRLTAEFDVTCLLAAAEQQNTLAVQVFRWSDGTYLEDQDMWRLSGIHRDVQLLVKPAVHITDFTIRTPLTFEYGGDAGDSNGTAGLLVGAKLEVEVLLGGPSAEELAECSIIAHILDEHGRPVTTRSGPVPPVSARVAAGRWYGADTAGHAGRGSAGIGGVARLSADALALLGAPSAEGGAAGSGGLRLWSAEDPALYCLVLELRHAILGSLEFESCQLGFRHTEVRNARLLHNGHPVMLRGVNRHEWDERRGKALTEEHMIRDILLMKQNNFNAVRCSHYPNIVRWYELCAHYGLYVVDEANLETHGFDPTFVDNQSNPVNNPAWAGAFLDRAMGMYGRDKNQPAVLMWSLGNESGYGPAHLAMAGYLRARDPSRPIHYEGGGSRTAATDIIPPMYARPSQLQALTALVDNGEERRPIMLCEYAHSMGNSTGNLDQYWEAFESHPSIAGGFIWDWADQCLRATTTRPDGSKVEYWAYGGDFGDKPNDGQFCCNGLVFPDRSPHPALFEAKAVMAPIAFAWEDQDGGDAASLTLRVRNKYDICTASNIALQWRLLLNGKPLTHPGLGTVAEALHVPTDTAVATTAAPLLDGGWYDAGAAGPMPPRSAGVLQLQTSSETLTDVLRDAATAAAAGSLSRAGGGVRLEAHFEVRALLRTALRWAEVGHVVAHQQLPLPKQVDLGAAERAVAAVLTNAAAAAAADPVAAAIAHLQYEQDPASGTVTIRRAGPDDLHLRISGASGCIESYGVRGSELLAAPLEPCFFRACTDNDRGGTSGSSYAARWLEAGLDRLQPYGRINVEVLEISGGVASDAGSATVGSTLRVRASWILRPGERKPGPGARAQEGVGIGEMGGTHWFAVVDSSSLATTAAAAPQSASSTTMEPGAAAVGPEGEIRIEATYDVQPTGQVHIAWRMDTRDALPAPLPAGLMPSLPRVGIRGVAPARLGDVSWLGGGPHECYWDRKAAAHVGQYGAAVQDMRVPYVFPQESGGRADVRWVALLPQSGSHELGLAALSATPPPAPHLHVSVSKHSMEAIHAARHEYELSTDPDALTFFHLDYLHMGVGGDDSWSPTVHPEFLIPPAVYAWQMVLTPCTTPLDAEWAYCALQNAVLGAAGAVDL</sequence>
<evidence type="ECO:0000256" key="3">
    <source>
        <dbReference type="ARBA" id="ARBA00012756"/>
    </source>
</evidence>
<dbReference type="InterPro" id="IPR014718">
    <property type="entry name" value="GH-type_carb-bd"/>
</dbReference>
<dbReference type="Gene3D" id="2.60.120.260">
    <property type="entry name" value="Galactose-binding domain-like"/>
    <property type="match status" value="1"/>
</dbReference>
<gene>
    <name evidence="8" type="ORF">Vretifemale_8847</name>
    <name evidence="9" type="ORF">Vretimale_12230</name>
</gene>
<dbReference type="InterPro" id="IPR036156">
    <property type="entry name" value="Beta-gal/glucu_dom_sf"/>
</dbReference>
<dbReference type="Pfam" id="PF02836">
    <property type="entry name" value="Glyco_hydro_2_C"/>
    <property type="match status" value="1"/>
</dbReference>
<dbReference type="GO" id="GO:0005990">
    <property type="term" value="P:lactose catabolic process"/>
    <property type="evidence" value="ECO:0007669"/>
    <property type="project" value="TreeGrafter"/>
</dbReference>
<evidence type="ECO:0000256" key="5">
    <source>
        <dbReference type="ARBA" id="ARBA00023295"/>
    </source>
</evidence>
<dbReference type="OrthoDB" id="408320at2759"/>
<keyword evidence="10" id="KW-1185">Reference proteome</keyword>
<evidence type="ECO:0000256" key="4">
    <source>
        <dbReference type="ARBA" id="ARBA00022801"/>
    </source>
</evidence>
<evidence type="ECO:0000313" key="8">
    <source>
        <dbReference type="EMBL" id="GIL79554.1"/>
    </source>
</evidence>
<dbReference type="InterPro" id="IPR006104">
    <property type="entry name" value="Glyco_hydro_2_N"/>
</dbReference>
<dbReference type="InterPro" id="IPR032312">
    <property type="entry name" value="LacZ_4"/>
</dbReference>
<dbReference type="InterPro" id="IPR004199">
    <property type="entry name" value="B-gal_small/dom_5"/>
</dbReference>
<comment type="caution">
    <text evidence="8">The sequence shown here is derived from an EMBL/GenBank/DDBJ whole genome shotgun (WGS) entry which is preliminary data.</text>
</comment>
<dbReference type="SMART" id="SM01038">
    <property type="entry name" value="Bgal_small_N"/>
    <property type="match status" value="1"/>
</dbReference>
<dbReference type="PRINTS" id="PR00132">
    <property type="entry name" value="GLHYDRLASE2"/>
</dbReference>
<dbReference type="SUPFAM" id="SSF51445">
    <property type="entry name" value="(Trans)glycosidases"/>
    <property type="match status" value="1"/>
</dbReference>
<dbReference type="Proteomes" id="UP000722791">
    <property type="component" value="Unassembled WGS sequence"/>
</dbReference>
<evidence type="ECO:0000259" key="7">
    <source>
        <dbReference type="SMART" id="SM01038"/>
    </source>
</evidence>
<dbReference type="GO" id="GO:0009341">
    <property type="term" value="C:beta-galactosidase complex"/>
    <property type="evidence" value="ECO:0007669"/>
    <property type="project" value="InterPro"/>
</dbReference>
<keyword evidence="5" id="KW-0326">Glycosidase</keyword>
<dbReference type="InterPro" id="IPR006103">
    <property type="entry name" value="Glyco_hydro_2_cat"/>
</dbReference>
<dbReference type="Pfam" id="PF02837">
    <property type="entry name" value="Glyco_hydro_2_N"/>
    <property type="match status" value="1"/>
</dbReference>
<evidence type="ECO:0000256" key="6">
    <source>
        <dbReference type="ARBA" id="ARBA00032230"/>
    </source>
</evidence>
<evidence type="ECO:0000256" key="1">
    <source>
        <dbReference type="ARBA" id="ARBA00001412"/>
    </source>
</evidence>
<dbReference type="SUPFAM" id="SSF49785">
    <property type="entry name" value="Galactose-binding domain-like"/>
    <property type="match status" value="1"/>
</dbReference>
<dbReference type="InterPro" id="IPR011013">
    <property type="entry name" value="Gal_mutarotase_sf_dom"/>
</dbReference>
<dbReference type="Proteomes" id="UP000747110">
    <property type="component" value="Unassembled WGS sequence"/>
</dbReference>
<comment type="catalytic activity">
    <reaction evidence="1">
        <text>Hydrolysis of terminal non-reducing beta-D-galactose residues in beta-D-galactosides.</text>
        <dbReference type="EC" id="3.2.1.23"/>
    </reaction>
</comment>
<dbReference type="InterPro" id="IPR017853">
    <property type="entry name" value="GH"/>
</dbReference>
<evidence type="ECO:0000313" key="9">
    <source>
        <dbReference type="EMBL" id="GIM08167.1"/>
    </source>
</evidence>
<dbReference type="EMBL" id="BNCP01000016">
    <property type="protein sequence ID" value="GIL79554.1"/>
    <property type="molecule type" value="Genomic_DNA"/>
</dbReference>
<proteinExistence type="inferred from homology"/>
<dbReference type="Gene3D" id="2.70.98.10">
    <property type="match status" value="1"/>
</dbReference>
<reference evidence="8" key="1">
    <citation type="journal article" date="2021" name="Proc. Natl. Acad. Sci. U.S.A.">
        <title>Three genomes in the algal genus Volvox reveal the fate of a haploid sex-determining region after a transition to homothallism.</title>
        <authorList>
            <person name="Yamamoto K."/>
            <person name="Hamaji T."/>
            <person name="Kawai-Toyooka H."/>
            <person name="Matsuzaki R."/>
            <person name="Takahashi F."/>
            <person name="Nishimura Y."/>
            <person name="Kawachi M."/>
            <person name="Noguchi H."/>
            <person name="Minakuchi Y."/>
            <person name="Umen J.G."/>
            <person name="Toyoda A."/>
            <person name="Nozaki H."/>
        </authorList>
    </citation>
    <scope>NUCLEOTIDE SEQUENCE</scope>
    <source>
        <strain evidence="9">NIES-3785</strain>
        <strain evidence="8">NIES-3786</strain>
    </source>
</reference>
<dbReference type="SUPFAM" id="SSF49303">
    <property type="entry name" value="beta-Galactosidase/glucuronidase domain"/>
    <property type="match status" value="2"/>
</dbReference>
<dbReference type="Gene3D" id="2.60.40.10">
    <property type="entry name" value="Immunoglobulins"/>
    <property type="match status" value="2"/>
</dbReference>
<dbReference type="Gene3D" id="3.20.20.80">
    <property type="entry name" value="Glycosidases"/>
    <property type="match status" value="1"/>
</dbReference>
<dbReference type="InterPro" id="IPR050347">
    <property type="entry name" value="Bact_Beta-galactosidase"/>
</dbReference>
<dbReference type="InterPro" id="IPR013783">
    <property type="entry name" value="Ig-like_fold"/>
</dbReference>
<name>A0A8J4FK16_9CHLO</name>
<dbReference type="Pfam" id="PF02929">
    <property type="entry name" value="Bgal_small_N"/>
    <property type="match status" value="1"/>
</dbReference>
<accession>A0A8J4FK16</accession>
<dbReference type="SUPFAM" id="SSF74650">
    <property type="entry name" value="Galactose mutarotase-like"/>
    <property type="match status" value="1"/>
</dbReference>
<dbReference type="GO" id="GO:0030246">
    <property type="term" value="F:carbohydrate binding"/>
    <property type="evidence" value="ECO:0007669"/>
    <property type="project" value="InterPro"/>
</dbReference>
<protein>
    <recommendedName>
        <fullName evidence="3">beta-galactosidase</fullName>
        <ecNumber evidence="3">3.2.1.23</ecNumber>
    </recommendedName>
    <alternativeName>
        <fullName evidence="6">Lactase</fullName>
    </alternativeName>
</protein>
<feature type="domain" description="Beta galactosidase small chain/" evidence="7">
    <location>
        <begin position="928"/>
        <end position="1293"/>
    </location>
</feature>
<keyword evidence="4" id="KW-0378">Hydrolase</keyword>